<feature type="transmembrane region" description="Helical" evidence="1">
    <location>
        <begin position="7"/>
        <end position="28"/>
    </location>
</feature>
<evidence type="ECO:0000313" key="2">
    <source>
        <dbReference type="EMBL" id="CAG6726783.1"/>
    </source>
</evidence>
<protein>
    <submittedName>
        <fullName evidence="2">Uncharacterized protein</fullName>
    </submittedName>
</protein>
<reference evidence="2" key="1">
    <citation type="submission" date="2021-05" db="EMBL/GenBank/DDBJ databases">
        <authorList>
            <person name="Alioto T."/>
            <person name="Alioto T."/>
            <person name="Gomez Garrido J."/>
        </authorList>
    </citation>
    <scope>NUCLEOTIDE SEQUENCE</scope>
</reference>
<organism evidence="2">
    <name type="scientific">Cacopsylla melanoneura</name>
    <dbReference type="NCBI Taxonomy" id="428564"/>
    <lineage>
        <taxon>Eukaryota</taxon>
        <taxon>Metazoa</taxon>
        <taxon>Ecdysozoa</taxon>
        <taxon>Arthropoda</taxon>
        <taxon>Hexapoda</taxon>
        <taxon>Insecta</taxon>
        <taxon>Pterygota</taxon>
        <taxon>Neoptera</taxon>
        <taxon>Paraneoptera</taxon>
        <taxon>Hemiptera</taxon>
        <taxon>Sternorrhyncha</taxon>
        <taxon>Psylloidea</taxon>
        <taxon>Psyllidae</taxon>
        <taxon>Psyllinae</taxon>
        <taxon>Cacopsylla</taxon>
    </lineage>
</organism>
<keyword evidence="1" id="KW-0812">Transmembrane</keyword>
<dbReference type="AlphaFoldDB" id="A0A8D8YDR1"/>
<keyword evidence="1" id="KW-0472">Membrane</keyword>
<name>A0A8D8YDR1_9HEMI</name>
<sequence length="133" mass="15467">MIIDNIYLFVCYYSYIGVLKSYFFILYVTHDANGSMFPTPAGIRTRIFQVTSQCSLPVTSQCSLPRKLVKFKVILLVFVSVFFFLFVFDVRARPSMAIGHTARIYLVSRHSGHQCCQFALFYLNLYDFNEQQL</sequence>
<evidence type="ECO:0000256" key="1">
    <source>
        <dbReference type="SAM" id="Phobius"/>
    </source>
</evidence>
<feature type="transmembrane region" description="Helical" evidence="1">
    <location>
        <begin position="73"/>
        <end position="90"/>
    </location>
</feature>
<proteinExistence type="predicted"/>
<accession>A0A8D8YDR1</accession>
<keyword evidence="1" id="KW-1133">Transmembrane helix</keyword>
<dbReference type="EMBL" id="HBUF01372310">
    <property type="protein sequence ID" value="CAG6726783.1"/>
    <property type="molecule type" value="Transcribed_RNA"/>
</dbReference>